<dbReference type="Gene3D" id="1.10.1330.10">
    <property type="entry name" value="Dockerin domain"/>
    <property type="match status" value="1"/>
</dbReference>
<name>A0A0F9JPT9_9ZZZZ</name>
<accession>A0A0F9JPT9</accession>
<gene>
    <name evidence="1" type="ORF">LCGC14_1501490</name>
</gene>
<comment type="caution">
    <text evidence="1">The sequence shown here is derived from an EMBL/GenBank/DDBJ whole genome shotgun (WGS) entry which is preliminary data.</text>
</comment>
<dbReference type="EMBL" id="LAZR01010901">
    <property type="protein sequence ID" value="KKM64426.1"/>
    <property type="molecule type" value="Genomic_DNA"/>
</dbReference>
<dbReference type="InterPro" id="IPR036439">
    <property type="entry name" value="Dockerin_dom_sf"/>
</dbReference>
<reference evidence="1" key="1">
    <citation type="journal article" date="2015" name="Nature">
        <title>Complex archaea that bridge the gap between prokaryotes and eukaryotes.</title>
        <authorList>
            <person name="Spang A."/>
            <person name="Saw J.H."/>
            <person name="Jorgensen S.L."/>
            <person name="Zaremba-Niedzwiedzka K."/>
            <person name="Martijn J."/>
            <person name="Lind A.E."/>
            <person name="van Eijk R."/>
            <person name="Schleper C."/>
            <person name="Guy L."/>
            <person name="Ettema T.J."/>
        </authorList>
    </citation>
    <scope>NUCLEOTIDE SEQUENCE</scope>
</reference>
<dbReference type="AlphaFoldDB" id="A0A0F9JPT9"/>
<feature type="non-terminal residue" evidence="1">
    <location>
        <position position="1"/>
    </location>
</feature>
<protein>
    <submittedName>
        <fullName evidence="1">Uncharacterized protein</fullName>
    </submittedName>
</protein>
<dbReference type="GO" id="GO:0000272">
    <property type="term" value="P:polysaccharide catabolic process"/>
    <property type="evidence" value="ECO:0007669"/>
    <property type="project" value="InterPro"/>
</dbReference>
<organism evidence="1">
    <name type="scientific">marine sediment metagenome</name>
    <dbReference type="NCBI Taxonomy" id="412755"/>
    <lineage>
        <taxon>unclassified sequences</taxon>
        <taxon>metagenomes</taxon>
        <taxon>ecological metagenomes</taxon>
    </lineage>
</organism>
<proteinExistence type="predicted"/>
<sequence>ANSDDGIEISLVGPSYPADPNSVSSTTEMKIEHNLINDASYGITIWGADNADDAGLAVMKNNCVTSCSEYAVYQSGWMSTIRLANAYYANNQIGSPEMETLSVYLDDDPFVNGVETDPYSGPYYIAQDCDMVDAGYTYDEVSYQISEESIVNTRLIGKTTSEAGAYDSGFADIGYHYQGWHAVVTMDPDLAGDMTGDDFVDYADYCILADNWLGTYDPNALADPNDPITFADINGDLTIDNGDLMIFASQWLYTKGDPYPGIEITFDQEPNYITGDLAISINVSEPNVIATFLLMDGEIYTKTSEINPETQIVFESWQFLNGPHSFKVFCVLGNGEVVYSETNTLDFGNTLYNVIGGDYFNPNDGYQLSGFYDGGNTVQASVADIDGATIWSSDYSGSVVNIDISGSVFATHQFCELAVSETSGAMAPMSATTSSSSVTKKDLVKKFDKDSYTGTRMLIILPDKDVFRARRDAIIACAEACNNRNTSWTALYHHDVTKENLQRVYGSSRVKYIYWCGHANSYVGDPAIQRTHTIGWERTVRPWWPDKWEKICVFSWTNGNPALPNDWDNRGVSLWSFGMHDSMRKKIVFVDGCLSGVYSDMAQAYGVYSLAGYGSLDQIYIGWRNTVDTHSNRLAEFFLGDTTAGVQTFWERLGNGDSVQEAFEYIESYGSTQTQKSFFGEFDIDFNHGETDNDDNIVIGGHGAGFLDDIELGF</sequence>
<evidence type="ECO:0000313" key="1">
    <source>
        <dbReference type="EMBL" id="KKM64426.1"/>
    </source>
</evidence>
<dbReference type="SUPFAM" id="SSF63446">
    <property type="entry name" value="Type I dockerin domain"/>
    <property type="match status" value="1"/>
</dbReference>